<dbReference type="EMBL" id="JANUGQ010000026">
    <property type="protein sequence ID" value="MCS0638764.1"/>
    <property type="molecule type" value="Genomic_DNA"/>
</dbReference>
<dbReference type="RefSeq" id="WP_258790072.1">
    <property type="nucleotide sequence ID" value="NZ_JANUGQ010000026.1"/>
</dbReference>
<keyword evidence="2" id="KW-0732">Signal</keyword>
<feature type="chain" id="PRO_5047529660" evidence="2">
    <location>
        <begin position="27"/>
        <end position="221"/>
    </location>
</feature>
<feature type="region of interest" description="Disordered" evidence="1">
    <location>
        <begin position="173"/>
        <end position="221"/>
    </location>
</feature>
<evidence type="ECO:0000313" key="4">
    <source>
        <dbReference type="Proteomes" id="UP001431313"/>
    </source>
</evidence>
<evidence type="ECO:0000256" key="1">
    <source>
        <dbReference type="SAM" id="MobiDB-lite"/>
    </source>
</evidence>
<evidence type="ECO:0000313" key="3">
    <source>
        <dbReference type="EMBL" id="MCS0638764.1"/>
    </source>
</evidence>
<comment type="caution">
    <text evidence="3">The sequence shown here is derived from an EMBL/GenBank/DDBJ whole genome shotgun (WGS) entry which is preliminary data.</text>
</comment>
<reference evidence="3" key="1">
    <citation type="submission" date="2022-08" db="EMBL/GenBank/DDBJ databases">
        <authorList>
            <person name="Somphong A."/>
            <person name="Phongsopitanun W."/>
        </authorList>
    </citation>
    <scope>NUCLEOTIDE SEQUENCE</scope>
    <source>
        <strain evidence="3">LP05-1</strain>
    </source>
</reference>
<organism evidence="3 4">
    <name type="scientific">Streptomyces pyxinae</name>
    <dbReference type="NCBI Taxonomy" id="2970734"/>
    <lineage>
        <taxon>Bacteria</taxon>
        <taxon>Bacillati</taxon>
        <taxon>Actinomycetota</taxon>
        <taxon>Actinomycetes</taxon>
        <taxon>Kitasatosporales</taxon>
        <taxon>Streptomycetaceae</taxon>
        <taxon>Streptomyces</taxon>
    </lineage>
</organism>
<sequence>MSRSLRRGTIAATAIVISIASLSACGAGNDAQTLQIRPDNAATTVGHIKIQNATVITQGQPGTEGPAVVSARLFNDGAKDQTLEGVELPGADAPVKLSPAQGSGPVTVPAHGSLMLGGENNPSAVIENPNEAAVNGDVREVVFKLSETGDVKLQAFVVPASGYYQDFGPTGAPSAPASGAASGKPSAPASAGTEGTGTAGTTGGTTGKPSAAASASHSAGH</sequence>
<accession>A0ABT2CQE6</accession>
<feature type="compositionally biased region" description="Low complexity" evidence="1">
    <location>
        <begin position="173"/>
        <end position="193"/>
    </location>
</feature>
<feature type="compositionally biased region" description="Gly residues" evidence="1">
    <location>
        <begin position="194"/>
        <end position="206"/>
    </location>
</feature>
<proteinExistence type="predicted"/>
<feature type="signal peptide" evidence="2">
    <location>
        <begin position="1"/>
        <end position="26"/>
    </location>
</feature>
<dbReference type="Proteomes" id="UP001431313">
    <property type="component" value="Unassembled WGS sequence"/>
</dbReference>
<name>A0ABT2CQE6_9ACTN</name>
<feature type="compositionally biased region" description="Low complexity" evidence="1">
    <location>
        <begin position="207"/>
        <end position="221"/>
    </location>
</feature>
<dbReference type="PROSITE" id="PS51257">
    <property type="entry name" value="PROKAR_LIPOPROTEIN"/>
    <property type="match status" value="1"/>
</dbReference>
<gene>
    <name evidence="3" type="ORF">NX801_24530</name>
</gene>
<evidence type="ECO:0000256" key="2">
    <source>
        <dbReference type="SAM" id="SignalP"/>
    </source>
</evidence>
<protein>
    <submittedName>
        <fullName evidence="3">DUF461 domain-containing protein</fullName>
    </submittedName>
</protein>
<keyword evidence="4" id="KW-1185">Reference proteome</keyword>